<protein>
    <recommendedName>
        <fullName evidence="5">Enoyl reductase (ER) domain-containing protein</fullName>
    </recommendedName>
</protein>
<keyword evidence="4" id="KW-0479">Metal-binding</keyword>
<organism evidence="6 7">
    <name type="scientific">Penstemon smallii</name>
    <dbReference type="NCBI Taxonomy" id="265156"/>
    <lineage>
        <taxon>Eukaryota</taxon>
        <taxon>Viridiplantae</taxon>
        <taxon>Streptophyta</taxon>
        <taxon>Embryophyta</taxon>
        <taxon>Tracheophyta</taxon>
        <taxon>Spermatophyta</taxon>
        <taxon>Magnoliopsida</taxon>
        <taxon>eudicotyledons</taxon>
        <taxon>Gunneridae</taxon>
        <taxon>Pentapetalae</taxon>
        <taxon>asterids</taxon>
        <taxon>lamiids</taxon>
        <taxon>Lamiales</taxon>
        <taxon>Plantaginaceae</taxon>
        <taxon>Cheloneae</taxon>
        <taxon>Penstemon</taxon>
    </lineage>
</organism>
<dbReference type="Pfam" id="PF00107">
    <property type="entry name" value="ADH_zinc_N"/>
    <property type="match status" value="1"/>
</dbReference>
<dbReference type="InterPro" id="IPR002328">
    <property type="entry name" value="ADH_Zn_CS"/>
</dbReference>
<sequence>MRLVHYVKPGGPEVLKILEVSNPIIKDDEVLIEVAAVGVNVEDIWRRMRDLVFTNPYLGHECSGTVIETGANVLHFKKGDKVCALLRGGGGYAEFVAARAMHVKHIPLGVSMTEAATLPVAVCLTIYCLTVLRQATPGKKIMIHAAASTRGFGLIALQYAKYCGCDVFASERGEKLQTCKSLGATVCINYETEDFCNRVMAETSGKGVDLILDINGPCYLAKNVNCLARRGTLITLGFESGCRDYIDRSVFETIEKKELKHIGADILTLPRKEISELFSQAEELIWPLFKDGRIKATVGAIFNFSAAAEAHKVMNRNRVAGKILLAP</sequence>
<keyword evidence="7" id="KW-1185">Reference proteome</keyword>
<dbReference type="SUPFAM" id="SSF51735">
    <property type="entry name" value="NAD(P)-binding Rossmann-fold domains"/>
    <property type="match status" value="1"/>
</dbReference>
<dbReference type="PROSITE" id="PS00059">
    <property type="entry name" value="ADH_ZINC"/>
    <property type="match status" value="1"/>
</dbReference>
<comment type="similarity">
    <text evidence="4">Belongs to the zinc-containing alcohol dehydrogenase family.</text>
</comment>
<dbReference type="Proteomes" id="UP001634393">
    <property type="component" value="Unassembled WGS sequence"/>
</dbReference>
<gene>
    <name evidence="6" type="ORF">ACJIZ3_003290</name>
</gene>
<evidence type="ECO:0000313" key="6">
    <source>
        <dbReference type="EMBL" id="KAL3845887.1"/>
    </source>
</evidence>
<comment type="caution">
    <text evidence="6">The sequence shown here is derived from an EMBL/GenBank/DDBJ whole genome shotgun (WGS) entry which is preliminary data.</text>
</comment>
<dbReference type="Pfam" id="PF08240">
    <property type="entry name" value="ADH_N"/>
    <property type="match status" value="1"/>
</dbReference>
<keyword evidence="4" id="KW-0862">Zinc</keyword>
<dbReference type="SMART" id="SM00829">
    <property type="entry name" value="PKS_ER"/>
    <property type="match status" value="1"/>
</dbReference>
<dbReference type="PANTHER" id="PTHR48106">
    <property type="entry name" value="QUINONE OXIDOREDUCTASE PIG3-RELATED"/>
    <property type="match status" value="1"/>
</dbReference>
<dbReference type="Gene3D" id="3.90.180.10">
    <property type="entry name" value="Medium-chain alcohol dehydrogenases, catalytic domain"/>
    <property type="match status" value="1"/>
</dbReference>
<dbReference type="SUPFAM" id="SSF50129">
    <property type="entry name" value="GroES-like"/>
    <property type="match status" value="1"/>
</dbReference>
<comment type="cofactor">
    <cofactor evidence="1 4">
        <name>Zn(2+)</name>
        <dbReference type="ChEBI" id="CHEBI:29105"/>
    </cofactor>
</comment>
<dbReference type="PANTHER" id="PTHR48106:SF8">
    <property type="entry name" value="OS02G0805600 PROTEIN"/>
    <property type="match status" value="1"/>
</dbReference>
<dbReference type="InterPro" id="IPR013149">
    <property type="entry name" value="ADH-like_C"/>
</dbReference>
<feature type="domain" description="Enoyl reductase (ER)" evidence="5">
    <location>
        <begin position="10"/>
        <end position="325"/>
    </location>
</feature>
<dbReference type="InterPro" id="IPR020843">
    <property type="entry name" value="ER"/>
</dbReference>
<evidence type="ECO:0000256" key="2">
    <source>
        <dbReference type="ARBA" id="ARBA00022857"/>
    </source>
</evidence>
<evidence type="ECO:0000256" key="1">
    <source>
        <dbReference type="ARBA" id="ARBA00001947"/>
    </source>
</evidence>
<evidence type="ECO:0000256" key="4">
    <source>
        <dbReference type="RuleBase" id="RU361277"/>
    </source>
</evidence>
<keyword evidence="3" id="KW-0560">Oxidoreductase</keyword>
<dbReference type="GO" id="GO:0016491">
    <property type="term" value="F:oxidoreductase activity"/>
    <property type="evidence" value="ECO:0007669"/>
    <property type="project" value="UniProtKB-KW"/>
</dbReference>
<evidence type="ECO:0000259" key="5">
    <source>
        <dbReference type="SMART" id="SM00829"/>
    </source>
</evidence>
<dbReference type="AlphaFoldDB" id="A0ABD3UC79"/>
<dbReference type="InterPro" id="IPR036291">
    <property type="entry name" value="NAD(P)-bd_dom_sf"/>
</dbReference>
<evidence type="ECO:0000313" key="7">
    <source>
        <dbReference type="Proteomes" id="UP001634393"/>
    </source>
</evidence>
<name>A0ABD3UC79_9LAMI</name>
<dbReference type="EMBL" id="JBJXBP010000002">
    <property type="protein sequence ID" value="KAL3845887.1"/>
    <property type="molecule type" value="Genomic_DNA"/>
</dbReference>
<reference evidence="6 7" key="1">
    <citation type="submission" date="2024-12" db="EMBL/GenBank/DDBJ databases">
        <title>The unique morphological basis and parallel evolutionary history of personate flowers in Penstemon.</title>
        <authorList>
            <person name="Depatie T.H."/>
            <person name="Wessinger C.A."/>
        </authorList>
    </citation>
    <scope>NUCLEOTIDE SEQUENCE [LARGE SCALE GENOMIC DNA]</scope>
    <source>
        <strain evidence="6">WTNN_2</strain>
        <tissue evidence="6">Leaf</tissue>
    </source>
</reference>
<keyword evidence="2" id="KW-0521">NADP</keyword>
<dbReference type="GO" id="GO:0046872">
    <property type="term" value="F:metal ion binding"/>
    <property type="evidence" value="ECO:0007669"/>
    <property type="project" value="UniProtKB-KW"/>
</dbReference>
<accession>A0ABD3UC79</accession>
<proteinExistence type="inferred from homology"/>
<dbReference type="InterPro" id="IPR011032">
    <property type="entry name" value="GroES-like_sf"/>
</dbReference>
<dbReference type="InterPro" id="IPR013154">
    <property type="entry name" value="ADH-like_N"/>
</dbReference>
<dbReference type="Gene3D" id="3.40.50.720">
    <property type="entry name" value="NAD(P)-binding Rossmann-like Domain"/>
    <property type="match status" value="1"/>
</dbReference>
<evidence type="ECO:0000256" key="3">
    <source>
        <dbReference type="ARBA" id="ARBA00023002"/>
    </source>
</evidence>